<dbReference type="GO" id="GO:0003964">
    <property type="term" value="F:RNA-directed DNA polymerase activity"/>
    <property type="evidence" value="ECO:0007669"/>
    <property type="project" value="UniProtKB-KW"/>
</dbReference>
<organism evidence="1">
    <name type="scientific">Ixodes ricinus</name>
    <name type="common">Common tick</name>
    <name type="synonym">Acarus ricinus</name>
    <dbReference type="NCBI Taxonomy" id="34613"/>
    <lineage>
        <taxon>Eukaryota</taxon>
        <taxon>Metazoa</taxon>
        <taxon>Ecdysozoa</taxon>
        <taxon>Arthropoda</taxon>
        <taxon>Chelicerata</taxon>
        <taxon>Arachnida</taxon>
        <taxon>Acari</taxon>
        <taxon>Parasitiformes</taxon>
        <taxon>Ixodida</taxon>
        <taxon>Ixodoidea</taxon>
        <taxon>Ixodidae</taxon>
        <taxon>Ixodinae</taxon>
        <taxon>Ixodes</taxon>
    </lineage>
</organism>
<keyword evidence="1" id="KW-0548">Nucleotidyltransferase</keyword>
<accession>A0A6B0V3F4</accession>
<reference evidence="1" key="1">
    <citation type="submission" date="2019-12" db="EMBL/GenBank/DDBJ databases">
        <title>An insight into the sialome of adult female Ixodes ricinus ticks feeding for 6 days.</title>
        <authorList>
            <person name="Perner J."/>
            <person name="Ribeiro J.M.C."/>
        </authorList>
    </citation>
    <scope>NUCLEOTIDE SEQUENCE</scope>
    <source>
        <strain evidence="1">Semi-engorged</strain>
        <tissue evidence="1">Salivary glands</tissue>
    </source>
</reference>
<evidence type="ECO:0000313" key="1">
    <source>
        <dbReference type="EMBL" id="MXU96823.1"/>
    </source>
</evidence>
<dbReference type="PANTHER" id="PTHR33332">
    <property type="entry name" value="REVERSE TRANSCRIPTASE DOMAIN-CONTAINING PROTEIN"/>
    <property type="match status" value="1"/>
</dbReference>
<dbReference type="AlphaFoldDB" id="A0A6B0V3F4"/>
<name>A0A6B0V3F4_IXORI</name>
<dbReference type="EMBL" id="GIFC01014740">
    <property type="protein sequence ID" value="MXU96823.1"/>
    <property type="molecule type" value="Transcribed_RNA"/>
</dbReference>
<keyword evidence="1" id="KW-0808">Transferase</keyword>
<sequence>MQLKFTKTVHLRITRKVKPLKFTYQLNNDVISDVNEYKYLGVIIFPDLRWSQHIQNICSSASRKLGLLRRKLRSAAPSVKLQAYNSLVRPKLEYAGIVWEPNTKKNASQLEMVQRRAIRLINGKYNRLDSPSSLMIANNISSLQHRRKIARLKFLSLLYHNRLRIESSLYLSPSSSRETRHHHQYSLEPIFARTNIFKYSFFPRTITDWNALPRDIFFAPDFNGAFESHTF</sequence>
<proteinExistence type="predicted"/>
<protein>
    <submittedName>
        <fullName evidence="1">Putative reverse transcriptase rna-dependent dna polymerase</fullName>
    </submittedName>
</protein>
<keyword evidence="1" id="KW-0695">RNA-directed DNA polymerase</keyword>